<keyword evidence="9" id="KW-0406">Ion transport</keyword>
<dbReference type="InterPro" id="IPR000531">
    <property type="entry name" value="Beta-barrel_TonB"/>
</dbReference>
<gene>
    <name evidence="21" type="ORF">HF690_01990</name>
</gene>
<keyword evidence="4 14" id="KW-1134">Transmembrane beta strand</keyword>
<proteinExistence type="inferred from homology"/>
<evidence type="ECO:0000256" key="11">
    <source>
        <dbReference type="ARBA" id="ARBA00023136"/>
    </source>
</evidence>
<evidence type="ECO:0000256" key="15">
    <source>
        <dbReference type="PROSITE-ProRule" id="PRU10144"/>
    </source>
</evidence>
<evidence type="ECO:0000256" key="16">
    <source>
        <dbReference type="RuleBase" id="RU003357"/>
    </source>
</evidence>
<evidence type="ECO:0000256" key="13">
    <source>
        <dbReference type="ARBA" id="ARBA00023237"/>
    </source>
</evidence>
<keyword evidence="22" id="KW-1185">Reference proteome</keyword>
<keyword evidence="11 14" id="KW-0472">Membrane</keyword>
<keyword evidence="13 14" id="KW-0998">Cell outer membrane</keyword>
<dbReference type="SUPFAM" id="SSF56935">
    <property type="entry name" value="Porins"/>
    <property type="match status" value="1"/>
</dbReference>
<dbReference type="GO" id="GO:0015891">
    <property type="term" value="P:siderophore transport"/>
    <property type="evidence" value="ECO:0007669"/>
    <property type="project" value="InterPro"/>
</dbReference>
<evidence type="ECO:0000256" key="6">
    <source>
        <dbReference type="ARBA" id="ARBA00022692"/>
    </source>
</evidence>
<dbReference type="InterPro" id="IPR012910">
    <property type="entry name" value="Plug_dom"/>
</dbReference>
<evidence type="ECO:0000256" key="9">
    <source>
        <dbReference type="ARBA" id="ARBA00023065"/>
    </source>
</evidence>
<feature type="region of interest" description="Disordered" evidence="17">
    <location>
        <begin position="30"/>
        <end position="60"/>
    </location>
</feature>
<evidence type="ECO:0000256" key="4">
    <source>
        <dbReference type="ARBA" id="ARBA00022452"/>
    </source>
</evidence>
<evidence type="ECO:0000256" key="2">
    <source>
        <dbReference type="ARBA" id="ARBA00009810"/>
    </source>
</evidence>
<accession>A0A846ZG09</accession>
<keyword evidence="10 16" id="KW-0798">TonB box</keyword>
<comment type="subcellular location">
    <subcellularLocation>
        <location evidence="1 14">Cell outer membrane</location>
        <topology evidence="1 14">Multi-pass membrane protein</topology>
    </subcellularLocation>
</comment>
<dbReference type="Gene3D" id="2.170.130.10">
    <property type="entry name" value="TonB-dependent receptor, plug domain"/>
    <property type="match status" value="1"/>
</dbReference>
<dbReference type="InterPro" id="IPR010105">
    <property type="entry name" value="TonB_sidphr_rcpt"/>
</dbReference>
<feature type="signal peptide" evidence="18">
    <location>
        <begin position="1"/>
        <end position="23"/>
    </location>
</feature>
<dbReference type="InterPro" id="IPR036942">
    <property type="entry name" value="Beta-barrel_TonB_sf"/>
</dbReference>
<name>A0A846ZG09_9GAMM</name>
<comment type="caution">
    <text evidence="21">The sequence shown here is derived from an EMBL/GenBank/DDBJ whole genome shotgun (WGS) entry which is preliminary data.</text>
</comment>
<dbReference type="Pfam" id="PF00593">
    <property type="entry name" value="TonB_dep_Rec_b-barrel"/>
    <property type="match status" value="1"/>
</dbReference>
<evidence type="ECO:0000256" key="1">
    <source>
        <dbReference type="ARBA" id="ARBA00004571"/>
    </source>
</evidence>
<evidence type="ECO:0000256" key="18">
    <source>
        <dbReference type="SAM" id="SignalP"/>
    </source>
</evidence>
<dbReference type="PROSITE" id="PS52016">
    <property type="entry name" value="TONB_DEPENDENT_REC_3"/>
    <property type="match status" value="1"/>
</dbReference>
<evidence type="ECO:0000256" key="7">
    <source>
        <dbReference type="ARBA" id="ARBA00022729"/>
    </source>
</evidence>
<feature type="domain" description="TonB-dependent receptor-like beta-barrel" evidence="19">
    <location>
        <begin position="228"/>
        <end position="687"/>
    </location>
</feature>
<dbReference type="GO" id="GO:0038023">
    <property type="term" value="F:signaling receptor activity"/>
    <property type="evidence" value="ECO:0007669"/>
    <property type="project" value="InterPro"/>
</dbReference>
<keyword evidence="8" id="KW-0408">Iron</keyword>
<evidence type="ECO:0000259" key="19">
    <source>
        <dbReference type="Pfam" id="PF00593"/>
    </source>
</evidence>
<dbReference type="EMBL" id="JAAZQD010000001">
    <property type="protein sequence ID" value="NKZ37724.1"/>
    <property type="molecule type" value="Genomic_DNA"/>
</dbReference>
<dbReference type="GO" id="GO:0009279">
    <property type="term" value="C:cell outer membrane"/>
    <property type="evidence" value="ECO:0007669"/>
    <property type="project" value="UniProtKB-SubCell"/>
</dbReference>
<comment type="similarity">
    <text evidence="2 14 16">Belongs to the TonB-dependent receptor family.</text>
</comment>
<dbReference type="PANTHER" id="PTHR32552">
    <property type="entry name" value="FERRICHROME IRON RECEPTOR-RELATED"/>
    <property type="match status" value="1"/>
</dbReference>
<organism evidence="21 22">
    <name type="scientific">Oleiagrimonas citrea</name>
    <dbReference type="NCBI Taxonomy" id="1665687"/>
    <lineage>
        <taxon>Bacteria</taxon>
        <taxon>Pseudomonadati</taxon>
        <taxon>Pseudomonadota</taxon>
        <taxon>Gammaproteobacteria</taxon>
        <taxon>Lysobacterales</taxon>
        <taxon>Rhodanobacteraceae</taxon>
        <taxon>Oleiagrimonas</taxon>
    </lineage>
</organism>
<sequence length="721" mass="78834">MSRNASRTALFLALLAAGVTAHAQDPASAQSSATPLAPVSVSAAPEQHGASVGSLDGASLHDTPASVATIDRRQLDDRQPRSISDLAKLDASMGDSYASVGYYQDTTIRGYALDLATGFRINDLTVAGAQRFGLENKQSVQVLKGLAGLDAGVVAPGGVVNFVTKRPANVRSVTLGTDSHGSRYTAVDLGGWLTPTFGLRFNGAWEGIHSYVDHADGRRNFYALAADWKISDRVVLRLDSDYQTVAQRSVSGYQLLGGTMLPPHPSRTQMLGYEPWQQPVGIQSSNTSARLDYHFSDQWKLRLAAGHSRSVIQDNVAFAYGCFYTAACASGATPGNYFAPNGDYDIYDYRSPDDTRNNDEAKATLIGHVETGALRHTLSLGVDAFRRTVDQRPDVYDYVGSANIDQRNPPVYAPSPNQPGPSARRLTSWQRSALAQDRVQFGDHWQVLAGARFLRLDERAYDSAGAPERHTRLNQTLPQAAVLWQPTDALTGYVSYSESLSLGQEAPYWTSNDGEILPPLLSRQIETGVKIDTDEGVSLSAALFRIRRPYQFAQPDTSAAGYTFVQRGQAVHSGLELGAHGQVTDHLRIDASAAWLRARAQNTGTPSYEGHQVVNVPALRTSVFAEYTLPALPKLTLLGGWRYSGAKAATADDRTRVSAYNVFDAGLRYRGRFMDHALTWRLIVNNVFDRFYWRDTGSAFGDYYLFPSAPRRARLSVTWDF</sequence>
<dbReference type="Gene3D" id="2.40.170.20">
    <property type="entry name" value="TonB-dependent receptor, beta-barrel domain"/>
    <property type="match status" value="1"/>
</dbReference>
<evidence type="ECO:0000256" key="14">
    <source>
        <dbReference type="PROSITE-ProRule" id="PRU01360"/>
    </source>
</evidence>
<evidence type="ECO:0000256" key="8">
    <source>
        <dbReference type="ARBA" id="ARBA00023004"/>
    </source>
</evidence>
<feature type="domain" description="TonB-dependent receptor plug" evidence="20">
    <location>
        <begin position="60"/>
        <end position="159"/>
    </location>
</feature>
<dbReference type="InterPro" id="IPR010917">
    <property type="entry name" value="TonB_rcpt_CS"/>
</dbReference>
<dbReference type="CDD" id="cd01347">
    <property type="entry name" value="ligand_gated_channel"/>
    <property type="match status" value="1"/>
</dbReference>
<reference evidence="21 22" key="1">
    <citation type="journal article" date="2017" name="Int. J. Syst. Evol. Microbiol.">
        <title>Oleiagrimonas citrea sp. nov., a marine bacterium isolated from tidal flat sediment and emended description of the genus Oleiagrimonas Fang et al. 2015 and Oleiagrimonas soli.</title>
        <authorList>
            <person name="Yang S.H."/>
            <person name="Seo H.S."/>
            <person name="Seong C.N."/>
            <person name="Kwon K.K."/>
        </authorList>
    </citation>
    <scope>NUCLEOTIDE SEQUENCE [LARGE SCALE GENOMIC DNA]</scope>
    <source>
        <strain evidence="21 22">MEBiC09124</strain>
    </source>
</reference>
<dbReference type="NCBIfam" id="TIGR01783">
    <property type="entry name" value="TonB-siderophor"/>
    <property type="match status" value="1"/>
</dbReference>
<evidence type="ECO:0000256" key="12">
    <source>
        <dbReference type="ARBA" id="ARBA00023170"/>
    </source>
</evidence>
<keyword evidence="7 18" id="KW-0732">Signal</keyword>
<keyword evidence="3 14" id="KW-0813">Transport</keyword>
<dbReference type="Pfam" id="PF07715">
    <property type="entry name" value="Plug"/>
    <property type="match status" value="1"/>
</dbReference>
<dbReference type="AlphaFoldDB" id="A0A846ZG09"/>
<evidence type="ECO:0000313" key="22">
    <source>
        <dbReference type="Proteomes" id="UP000541636"/>
    </source>
</evidence>
<feature type="chain" id="PRO_5032612051" evidence="18">
    <location>
        <begin position="24"/>
        <end position="721"/>
    </location>
</feature>
<dbReference type="RefSeq" id="WP_168608266.1">
    <property type="nucleotide sequence ID" value="NZ_JAAZQD010000001.1"/>
</dbReference>
<keyword evidence="12 21" id="KW-0675">Receptor</keyword>
<dbReference type="PROSITE" id="PS01156">
    <property type="entry name" value="TONB_DEPENDENT_REC_2"/>
    <property type="match status" value="1"/>
</dbReference>
<evidence type="ECO:0000256" key="17">
    <source>
        <dbReference type="SAM" id="MobiDB-lite"/>
    </source>
</evidence>
<dbReference type="GO" id="GO:0015344">
    <property type="term" value="F:siderophore uptake transmembrane transporter activity"/>
    <property type="evidence" value="ECO:0007669"/>
    <property type="project" value="TreeGrafter"/>
</dbReference>
<evidence type="ECO:0000256" key="5">
    <source>
        <dbReference type="ARBA" id="ARBA00022496"/>
    </source>
</evidence>
<keyword evidence="5" id="KW-0410">Iron transport</keyword>
<evidence type="ECO:0000256" key="10">
    <source>
        <dbReference type="ARBA" id="ARBA00023077"/>
    </source>
</evidence>
<protein>
    <submittedName>
        <fullName evidence="21">TonB-dependent siderophore receptor</fullName>
    </submittedName>
</protein>
<keyword evidence="6 14" id="KW-0812">Transmembrane</keyword>
<evidence type="ECO:0000313" key="21">
    <source>
        <dbReference type="EMBL" id="NKZ37724.1"/>
    </source>
</evidence>
<dbReference type="InterPro" id="IPR039426">
    <property type="entry name" value="TonB-dep_rcpt-like"/>
</dbReference>
<evidence type="ECO:0000256" key="3">
    <source>
        <dbReference type="ARBA" id="ARBA00022448"/>
    </source>
</evidence>
<dbReference type="Proteomes" id="UP000541636">
    <property type="component" value="Unassembled WGS sequence"/>
</dbReference>
<evidence type="ECO:0000259" key="20">
    <source>
        <dbReference type="Pfam" id="PF07715"/>
    </source>
</evidence>
<dbReference type="InterPro" id="IPR037066">
    <property type="entry name" value="Plug_dom_sf"/>
</dbReference>
<dbReference type="PANTHER" id="PTHR32552:SF83">
    <property type="entry name" value="BLR3904 PROTEIN"/>
    <property type="match status" value="1"/>
</dbReference>
<feature type="short sequence motif" description="TonB C-terminal box" evidence="15">
    <location>
        <begin position="704"/>
        <end position="721"/>
    </location>
</feature>